<gene>
    <name evidence="1" type="ORF">ACFSJU_09800</name>
</gene>
<sequence>MDQSIFLLVKDSHDDCRDVIRHRDGDLKVRVYCLSKDKYEPEPSELQFYGNDNGELLAFETVGYDGSDPLLVIEAIRWYADYIDNPKMEILAENPSLSDPDHDKLFFK</sequence>
<accession>A0ABW4ZKW0</accession>
<keyword evidence="2" id="KW-1185">Reference proteome</keyword>
<evidence type="ECO:0000313" key="2">
    <source>
        <dbReference type="Proteomes" id="UP001597387"/>
    </source>
</evidence>
<dbReference type="EMBL" id="JBHUHZ010000001">
    <property type="protein sequence ID" value="MFD2162683.1"/>
    <property type="molecule type" value="Genomic_DNA"/>
</dbReference>
<comment type="caution">
    <text evidence="1">The sequence shown here is derived from an EMBL/GenBank/DDBJ whole genome shotgun (WGS) entry which is preliminary data.</text>
</comment>
<name>A0ABW4ZKW0_9SPHI</name>
<dbReference type="RefSeq" id="WP_255903120.1">
    <property type="nucleotide sequence ID" value="NZ_JAFMZO010000003.1"/>
</dbReference>
<protein>
    <submittedName>
        <fullName evidence="1">Uncharacterized protein</fullName>
    </submittedName>
</protein>
<evidence type="ECO:0000313" key="1">
    <source>
        <dbReference type="EMBL" id="MFD2162683.1"/>
    </source>
</evidence>
<proteinExistence type="predicted"/>
<organism evidence="1 2">
    <name type="scientific">Paradesertivirga mongoliensis</name>
    <dbReference type="NCBI Taxonomy" id="2100740"/>
    <lineage>
        <taxon>Bacteria</taxon>
        <taxon>Pseudomonadati</taxon>
        <taxon>Bacteroidota</taxon>
        <taxon>Sphingobacteriia</taxon>
        <taxon>Sphingobacteriales</taxon>
        <taxon>Sphingobacteriaceae</taxon>
        <taxon>Paradesertivirga</taxon>
    </lineage>
</organism>
<reference evidence="2" key="1">
    <citation type="journal article" date="2019" name="Int. J. Syst. Evol. Microbiol.">
        <title>The Global Catalogue of Microorganisms (GCM) 10K type strain sequencing project: providing services to taxonomists for standard genome sequencing and annotation.</title>
        <authorList>
            <consortium name="The Broad Institute Genomics Platform"/>
            <consortium name="The Broad Institute Genome Sequencing Center for Infectious Disease"/>
            <person name="Wu L."/>
            <person name="Ma J."/>
        </authorList>
    </citation>
    <scope>NUCLEOTIDE SEQUENCE [LARGE SCALE GENOMIC DNA]</scope>
    <source>
        <strain evidence="2">KCTC 42217</strain>
    </source>
</reference>
<dbReference type="Proteomes" id="UP001597387">
    <property type="component" value="Unassembled WGS sequence"/>
</dbReference>